<gene>
    <name evidence="8" type="ORF">IO99_00910</name>
</gene>
<keyword evidence="7" id="KW-1133">Transmembrane helix</keyword>
<dbReference type="Gene3D" id="3.40.50.12580">
    <property type="match status" value="1"/>
</dbReference>
<dbReference type="PANTHER" id="PTHR37316:SF1">
    <property type="entry name" value="TEICHOIC ACID GLYCEROL-PHOSPHATE PRIMASE"/>
    <property type="match status" value="1"/>
</dbReference>
<accession>A0A084JIH3</accession>
<dbReference type="EMBL" id="JPMD01000001">
    <property type="protein sequence ID" value="KEZ88757.1"/>
    <property type="molecule type" value="Genomic_DNA"/>
</dbReference>
<organism evidence="8 9">
    <name type="scientific">Clostridium sulfidigenes</name>
    <dbReference type="NCBI Taxonomy" id="318464"/>
    <lineage>
        <taxon>Bacteria</taxon>
        <taxon>Bacillati</taxon>
        <taxon>Bacillota</taxon>
        <taxon>Clostridia</taxon>
        <taxon>Eubacteriales</taxon>
        <taxon>Clostridiaceae</taxon>
        <taxon>Clostridium</taxon>
    </lineage>
</organism>
<keyword evidence="5" id="KW-0777">Teichoic acid biosynthesis</keyword>
<evidence type="ECO:0008006" key="10">
    <source>
        <dbReference type="Google" id="ProtNLM"/>
    </source>
</evidence>
<dbReference type="eggNOG" id="COG1887">
    <property type="taxonomic scope" value="Bacteria"/>
</dbReference>
<evidence type="ECO:0000313" key="9">
    <source>
        <dbReference type="Proteomes" id="UP000028542"/>
    </source>
</evidence>
<keyword evidence="4" id="KW-0808">Transferase</keyword>
<sequence length="367" mass="42885">MKMKNIIVYCILAVVNLITYPLKVKSNKITFICYCSDKLKRDFKLISKKLEKEDSYELVYVLTNYENSLKGNVAFLFNCMKQVYHVNTSKVVLLDYNNFVVSNFKKKEVKVIQVWHACGAIKKFGNDIEREYPIKNYDYVLATSEEWKKHYSTAFGVSENSVLPIGIPLTDNLFSKEKMKKYKRHMLKKFPSIKGKKVIVYAPTFRGDPIYDIKYQDINLQYLKEQLGDEYVIIYKLHPSLGDRVIANDESIIDGNSESIKRLFSIADYLISDYSSVIFDFSIMKKPMIFFVPDLEQYKKERGIYMDYEETMPGPICKTEEEIVQAILSEISYSDKIEEFKNKYFKYQDGKSTERVVELIANLCKGV</sequence>
<comment type="subcellular location">
    <subcellularLocation>
        <location evidence="1">Cell membrane</location>
        <topology evidence="1">Peripheral membrane protein</topology>
    </subcellularLocation>
</comment>
<dbReference type="PANTHER" id="PTHR37316">
    <property type="entry name" value="TEICHOIC ACID GLYCEROL-PHOSPHATE PRIMASE"/>
    <property type="match status" value="1"/>
</dbReference>
<keyword evidence="9" id="KW-1185">Reference proteome</keyword>
<comment type="similarity">
    <text evidence="2">Belongs to the CDP-glycerol glycerophosphotransferase family.</text>
</comment>
<keyword evidence="7" id="KW-0812">Transmembrane</keyword>
<evidence type="ECO:0000256" key="3">
    <source>
        <dbReference type="ARBA" id="ARBA00022475"/>
    </source>
</evidence>
<proteinExistence type="inferred from homology"/>
<dbReference type="STRING" id="318464.IO99_00910"/>
<name>A0A084JIH3_9CLOT</name>
<dbReference type="Gene3D" id="3.40.50.11820">
    <property type="match status" value="1"/>
</dbReference>
<dbReference type="GO" id="GO:0019350">
    <property type="term" value="P:teichoic acid biosynthetic process"/>
    <property type="evidence" value="ECO:0007669"/>
    <property type="project" value="UniProtKB-KW"/>
</dbReference>
<evidence type="ECO:0000256" key="6">
    <source>
        <dbReference type="ARBA" id="ARBA00023136"/>
    </source>
</evidence>
<dbReference type="InterPro" id="IPR043149">
    <property type="entry name" value="TagF_N"/>
</dbReference>
<dbReference type="InterPro" id="IPR007554">
    <property type="entry name" value="Glycerophosphate_synth"/>
</dbReference>
<dbReference type="InterPro" id="IPR051612">
    <property type="entry name" value="Teichoic_Acid_Biosynth"/>
</dbReference>
<dbReference type="SUPFAM" id="SSF53756">
    <property type="entry name" value="UDP-Glycosyltransferase/glycogen phosphorylase"/>
    <property type="match status" value="1"/>
</dbReference>
<evidence type="ECO:0000256" key="4">
    <source>
        <dbReference type="ARBA" id="ARBA00022679"/>
    </source>
</evidence>
<protein>
    <recommendedName>
        <fullName evidence="10">CDP-glycerol:glycerophosphate glycerophosphotransferase</fullName>
    </recommendedName>
</protein>
<feature type="transmembrane region" description="Helical" evidence="7">
    <location>
        <begin position="6"/>
        <end position="22"/>
    </location>
</feature>
<comment type="caution">
    <text evidence="8">The sequence shown here is derived from an EMBL/GenBank/DDBJ whole genome shotgun (WGS) entry which is preliminary data.</text>
</comment>
<dbReference type="GO" id="GO:0005886">
    <property type="term" value="C:plasma membrane"/>
    <property type="evidence" value="ECO:0007669"/>
    <property type="project" value="UniProtKB-SubCell"/>
</dbReference>
<dbReference type="Pfam" id="PF04464">
    <property type="entry name" value="Glyphos_transf"/>
    <property type="match status" value="1"/>
</dbReference>
<dbReference type="GO" id="GO:0047355">
    <property type="term" value="F:CDP-glycerol glycerophosphotransferase activity"/>
    <property type="evidence" value="ECO:0007669"/>
    <property type="project" value="InterPro"/>
</dbReference>
<dbReference type="AlphaFoldDB" id="A0A084JIH3"/>
<evidence type="ECO:0000256" key="7">
    <source>
        <dbReference type="SAM" id="Phobius"/>
    </source>
</evidence>
<evidence type="ECO:0000256" key="1">
    <source>
        <dbReference type="ARBA" id="ARBA00004202"/>
    </source>
</evidence>
<dbReference type="InterPro" id="IPR043148">
    <property type="entry name" value="TagF_C"/>
</dbReference>
<keyword evidence="6 7" id="KW-0472">Membrane</keyword>
<dbReference type="Proteomes" id="UP000028542">
    <property type="component" value="Unassembled WGS sequence"/>
</dbReference>
<evidence type="ECO:0000256" key="2">
    <source>
        <dbReference type="ARBA" id="ARBA00010488"/>
    </source>
</evidence>
<evidence type="ECO:0000313" key="8">
    <source>
        <dbReference type="EMBL" id="KEZ88757.1"/>
    </source>
</evidence>
<reference evidence="8 9" key="1">
    <citation type="submission" date="2014-07" db="EMBL/GenBank/DDBJ databases">
        <title>Draft genome of Clostridium sulfidigenes 113A isolated from sediments associated with methane hydrate from Krishna Godavari basin.</title>
        <authorList>
            <person name="Honkalas V.S."/>
            <person name="Dabir A.P."/>
            <person name="Arora P."/>
            <person name="Dhakephalkar P.K."/>
        </authorList>
    </citation>
    <scope>NUCLEOTIDE SEQUENCE [LARGE SCALE GENOMIC DNA]</scope>
    <source>
        <strain evidence="8 9">113A</strain>
    </source>
</reference>
<evidence type="ECO:0000256" key="5">
    <source>
        <dbReference type="ARBA" id="ARBA00022944"/>
    </source>
</evidence>
<keyword evidence="3" id="KW-1003">Cell membrane</keyword>